<feature type="domain" description="Thymidylate kinase-like" evidence="12">
    <location>
        <begin position="9"/>
        <end position="195"/>
    </location>
</feature>
<keyword evidence="14" id="KW-1185">Reference proteome</keyword>
<comment type="catalytic activity">
    <reaction evidence="9 11">
        <text>dTMP + ATP = dTDP + ADP</text>
        <dbReference type="Rhea" id="RHEA:13517"/>
        <dbReference type="ChEBI" id="CHEBI:30616"/>
        <dbReference type="ChEBI" id="CHEBI:58369"/>
        <dbReference type="ChEBI" id="CHEBI:63528"/>
        <dbReference type="ChEBI" id="CHEBI:456216"/>
        <dbReference type="EC" id="2.7.4.9"/>
    </reaction>
</comment>
<organism evidence="13 14">
    <name type="scientific">Thermanaerovibrio acidaminovorans (strain ATCC 49978 / DSM 6589 / Su883)</name>
    <name type="common">Selenomonas acidaminovorans</name>
    <dbReference type="NCBI Taxonomy" id="525903"/>
    <lineage>
        <taxon>Bacteria</taxon>
        <taxon>Thermotogati</taxon>
        <taxon>Synergistota</taxon>
        <taxon>Synergistia</taxon>
        <taxon>Synergistales</taxon>
        <taxon>Synergistaceae</taxon>
        <taxon>Thermanaerovibrio</taxon>
    </lineage>
</organism>
<dbReference type="KEGG" id="tai:Taci_1020"/>
<dbReference type="PROSITE" id="PS01331">
    <property type="entry name" value="THYMIDYLATE_KINASE"/>
    <property type="match status" value="1"/>
</dbReference>
<dbReference type="EMBL" id="CP001818">
    <property type="protein sequence ID" value="ACZ19252.1"/>
    <property type="molecule type" value="Genomic_DNA"/>
</dbReference>
<keyword evidence="4 11" id="KW-0808">Transferase</keyword>
<dbReference type="GO" id="GO:0006235">
    <property type="term" value="P:dTTP biosynthetic process"/>
    <property type="evidence" value="ECO:0007669"/>
    <property type="project" value="UniProtKB-UniRule"/>
</dbReference>
<dbReference type="GO" id="GO:0005829">
    <property type="term" value="C:cytosol"/>
    <property type="evidence" value="ECO:0007669"/>
    <property type="project" value="TreeGrafter"/>
</dbReference>
<evidence type="ECO:0000313" key="14">
    <source>
        <dbReference type="Proteomes" id="UP000002030"/>
    </source>
</evidence>
<dbReference type="EnsemblBacteria" id="ACZ19252">
    <property type="protein sequence ID" value="ACZ19252"/>
    <property type="gene ID" value="Taci_1020"/>
</dbReference>
<dbReference type="GO" id="GO:0006233">
    <property type="term" value="P:dTDP biosynthetic process"/>
    <property type="evidence" value="ECO:0007669"/>
    <property type="project" value="InterPro"/>
</dbReference>
<evidence type="ECO:0000256" key="6">
    <source>
        <dbReference type="ARBA" id="ARBA00022741"/>
    </source>
</evidence>
<dbReference type="eggNOG" id="COG0125">
    <property type="taxonomic scope" value="Bacteria"/>
</dbReference>
<dbReference type="Pfam" id="PF02223">
    <property type="entry name" value="Thymidylate_kin"/>
    <property type="match status" value="1"/>
</dbReference>
<evidence type="ECO:0000256" key="3">
    <source>
        <dbReference type="ARBA" id="ARBA00017144"/>
    </source>
</evidence>
<evidence type="ECO:0000256" key="7">
    <source>
        <dbReference type="ARBA" id="ARBA00022777"/>
    </source>
</evidence>
<dbReference type="HOGENOM" id="CLU_049131_0_2_0"/>
<comment type="similarity">
    <text evidence="1 11">Belongs to the thymidylate kinase family.</text>
</comment>
<dbReference type="CDD" id="cd01672">
    <property type="entry name" value="TMPK"/>
    <property type="match status" value="1"/>
</dbReference>
<reference evidence="13 14" key="1">
    <citation type="journal article" date="2009" name="Stand. Genomic Sci.">
        <title>Complete genome sequence of Thermanaerovibrio acidaminovorans type strain (Su883).</title>
        <authorList>
            <person name="Chovatia M."/>
            <person name="Sikorski J."/>
            <person name="Schroder M."/>
            <person name="Lapidus A."/>
            <person name="Nolan M."/>
            <person name="Tice H."/>
            <person name="Glavina Del Rio T."/>
            <person name="Copeland A."/>
            <person name="Cheng J.F."/>
            <person name="Lucas S."/>
            <person name="Chen F."/>
            <person name="Bruce D."/>
            <person name="Goodwin L."/>
            <person name="Pitluck S."/>
            <person name="Ivanova N."/>
            <person name="Mavromatis K."/>
            <person name="Ovchinnikova G."/>
            <person name="Pati A."/>
            <person name="Chen A."/>
            <person name="Palaniappan K."/>
            <person name="Land M."/>
            <person name="Hauser L."/>
            <person name="Chang Y.J."/>
            <person name="Jeffries C.D."/>
            <person name="Chain P."/>
            <person name="Saunders E."/>
            <person name="Detter J.C."/>
            <person name="Brettin T."/>
            <person name="Rohde M."/>
            <person name="Goker M."/>
            <person name="Spring S."/>
            <person name="Bristow J."/>
            <person name="Markowitz V."/>
            <person name="Hugenholtz P."/>
            <person name="Kyrpides N.C."/>
            <person name="Klenk H.P."/>
            <person name="Eisen J.A."/>
        </authorList>
    </citation>
    <scope>NUCLEOTIDE SEQUENCE [LARGE SCALE GENOMIC DNA]</scope>
    <source>
        <strain evidence="14">ATCC 49978 / DSM 6589 / Su883</strain>
    </source>
</reference>
<evidence type="ECO:0000256" key="4">
    <source>
        <dbReference type="ARBA" id="ARBA00022679"/>
    </source>
</evidence>
<dbReference type="InterPro" id="IPR027417">
    <property type="entry name" value="P-loop_NTPase"/>
</dbReference>
<comment type="function">
    <text evidence="10 11">Phosphorylation of dTMP to form dTDP in both de novo and salvage pathways of dTTP synthesis.</text>
</comment>
<evidence type="ECO:0000259" key="12">
    <source>
        <dbReference type="Pfam" id="PF02223"/>
    </source>
</evidence>
<evidence type="ECO:0000256" key="2">
    <source>
        <dbReference type="ARBA" id="ARBA00012980"/>
    </source>
</evidence>
<evidence type="ECO:0000313" key="13">
    <source>
        <dbReference type="EMBL" id="ACZ19252.1"/>
    </source>
</evidence>
<name>D1B5G1_THEAS</name>
<dbReference type="PANTHER" id="PTHR10344:SF4">
    <property type="entry name" value="UMP-CMP KINASE 2, MITOCHONDRIAL"/>
    <property type="match status" value="1"/>
</dbReference>
<keyword evidence="7 11" id="KW-0418">Kinase</keyword>
<dbReference type="PANTHER" id="PTHR10344">
    <property type="entry name" value="THYMIDYLATE KINASE"/>
    <property type="match status" value="1"/>
</dbReference>
<dbReference type="GO" id="GO:0004798">
    <property type="term" value="F:dTMP kinase activity"/>
    <property type="evidence" value="ECO:0007669"/>
    <property type="project" value="UniProtKB-UniRule"/>
</dbReference>
<gene>
    <name evidence="11" type="primary">tmk</name>
    <name evidence="13" type="ordered locus">Taci_1020</name>
</gene>
<evidence type="ECO:0000256" key="9">
    <source>
        <dbReference type="ARBA" id="ARBA00048743"/>
    </source>
</evidence>
<dbReference type="Proteomes" id="UP000002030">
    <property type="component" value="Chromosome"/>
</dbReference>
<dbReference type="AlphaFoldDB" id="D1B5G1"/>
<evidence type="ECO:0000256" key="10">
    <source>
        <dbReference type="ARBA" id="ARBA00057735"/>
    </source>
</evidence>
<accession>D1B5G1</accession>
<dbReference type="OrthoDB" id="9774907at2"/>
<feature type="binding site" evidence="11">
    <location>
        <begin position="11"/>
        <end position="18"/>
    </location>
    <ligand>
        <name>ATP</name>
        <dbReference type="ChEBI" id="CHEBI:30616"/>
    </ligand>
</feature>
<dbReference type="PATRIC" id="fig|525903.6.peg.1018"/>
<dbReference type="GO" id="GO:0006227">
    <property type="term" value="P:dUDP biosynthetic process"/>
    <property type="evidence" value="ECO:0007669"/>
    <property type="project" value="TreeGrafter"/>
</dbReference>
<proteinExistence type="inferred from homology"/>
<keyword evidence="8 11" id="KW-0067">ATP-binding</keyword>
<sequence>MPRGLFVTIEGVDGSGKTTQASKLASWIGDQLGRRVLWTREPGGWGDDGIREMLLKGGWQGPYTETLLFLADRCEHCARVIGPALEEGRVVICERYQDSTLAYQAFGSGLGLEDLDRISSVLALPRPDVTIWLDLGPEEAALRLSSRGGMDAIESRGMDFFARVRDGYRVLWERDPSRIRRVPADGSPERVFELIKGELVRLLCP</sequence>
<dbReference type="FunFam" id="3.40.50.300:FF:000225">
    <property type="entry name" value="Thymidylate kinase"/>
    <property type="match status" value="1"/>
</dbReference>
<dbReference type="InterPro" id="IPR018095">
    <property type="entry name" value="Thymidylate_kin_CS"/>
</dbReference>
<evidence type="ECO:0000256" key="11">
    <source>
        <dbReference type="HAMAP-Rule" id="MF_00165"/>
    </source>
</evidence>
<evidence type="ECO:0000256" key="8">
    <source>
        <dbReference type="ARBA" id="ARBA00022840"/>
    </source>
</evidence>
<dbReference type="SUPFAM" id="SSF52540">
    <property type="entry name" value="P-loop containing nucleoside triphosphate hydrolases"/>
    <property type="match status" value="1"/>
</dbReference>
<dbReference type="Gene3D" id="3.40.50.300">
    <property type="entry name" value="P-loop containing nucleotide triphosphate hydrolases"/>
    <property type="match status" value="1"/>
</dbReference>
<evidence type="ECO:0000256" key="5">
    <source>
        <dbReference type="ARBA" id="ARBA00022727"/>
    </source>
</evidence>
<dbReference type="HAMAP" id="MF_00165">
    <property type="entry name" value="Thymidylate_kinase"/>
    <property type="match status" value="1"/>
</dbReference>
<keyword evidence="5 11" id="KW-0545">Nucleotide biosynthesis</keyword>
<dbReference type="InterPro" id="IPR039430">
    <property type="entry name" value="Thymidylate_kin-like_dom"/>
</dbReference>
<dbReference type="STRING" id="525903.Taci_1020"/>
<evidence type="ECO:0000256" key="1">
    <source>
        <dbReference type="ARBA" id="ARBA00009776"/>
    </source>
</evidence>
<protein>
    <recommendedName>
        <fullName evidence="3 11">Thymidylate kinase</fullName>
        <ecNumber evidence="2 11">2.7.4.9</ecNumber>
    </recommendedName>
    <alternativeName>
        <fullName evidence="11">dTMP kinase</fullName>
    </alternativeName>
</protein>
<dbReference type="GO" id="GO:0005524">
    <property type="term" value="F:ATP binding"/>
    <property type="evidence" value="ECO:0007669"/>
    <property type="project" value="UniProtKB-UniRule"/>
</dbReference>
<keyword evidence="6 11" id="KW-0547">Nucleotide-binding</keyword>
<dbReference type="InterPro" id="IPR018094">
    <property type="entry name" value="Thymidylate_kinase"/>
</dbReference>
<dbReference type="EC" id="2.7.4.9" evidence="2 11"/>
<dbReference type="NCBIfam" id="TIGR00041">
    <property type="entry name" value="DTMP_kinase"/>
    <property type="match status" value="1"/>
</dbReference>